<comment type="pathway">
    <text evidence="1">Cofactor biosynthesis; (R)-pantothenate biosynthesis; (R)-pantothenate from (R)-pantoate and beta-alanine: step 1/1.</text>
</comment>
<accession>A0A9P8LFU1</accession>
<dbReference type="FunFam" id="3.30.1300.10:FF:000002">
    <property type="entry name" value="Pantoate--beta-alanine ligase"/>
    <property type="match status" value="1"/>
</dbReference>
<evidence type="ECO:0000256" key="9">
    <source>
        <dbReference type="ARBA" id="ARBA00029902"/>
    </source>
</evidence>
<evidence type="ECO:0000313" key="13">
    <source>
        <dbReference type="EMBL" id="KAH0563388.1"/>
    </source>
</evidence>
<comment type="similarity">
    <text evidence="2">Belongs to the pantothenate synthetase family.</text>
</comment>
<comment type="caution">
    <text evidence="13">The sequence shown here is derived from an EMBL/GenBank/DDBJ whole genome shotgun (WGS) entry which is preliminary data.</text>
</comment>
<dbReference type="SUPFAM" id="SSF52374">
    <property type="entry name" value="Nucleotidylyl transferase"/>
    <property type="match status" value="1"/>
</dbReference>
<evidence type="ECO:0000256" key="12">
    <source>
        <dbReference type="SAM" id="MobiDB-lite"/>
    </source>
</evidence>
<name>A0A9P8LFU1_9PEZI</name>
<dbReference type="GO" id="GO:0015940">
    <property type="term" value="P:pantothenate biosynthetic process"/>
    <property type="evidence" value="ECO:0007669"/>
    <property type="project" value="UniProtKB-KW"/>
</dbReference>
<reference evidence="13" key="1">
    <citation type="submission" date="2021-03" db="EMBL/GenBank/DDBJ databases">
        <title>Comparative genomics and phylogenomic investigation of the class Geoglossomycetes provide insights into ecological specialization and systematics.</title>
        <authorList>
            <person name="Melie T."/>
            <person name="Pirro S."/>
            <person name="Miller A.N."/>
            <person name="Quandt A."/>
        </authorList>
    </citation>
    <scope>NUCLEOTIDE SEQUENCE</scope>
    <source>
        <strain evidence="13">CAQ_001_2017</strain>
    </source>
</reference>
<dbReference type="Pfam" id="PF02569">
    <property type="entry name" value="Pantoate_ligase"/>
    <property type="match status" value="1"/>
</dbReference>
<protein>
    <recommendedName>
        <fullName evidence="4">Pantoate--beta-alanine ligase</fullName>
        <ecNumber evidence="3">6.3.2.1</ecNumber>
    </recommendedName>
    <alternativeName>
        <fullName evidence="10">Pantoate-activating enzyme</fullName>
    </alternativeName>
    <alternativeName>
        <fullName evidence="9">Pantothenate synthetase</fullName>
    </alternativeName>
</protein>
<dbReference type="EMBL" id="JAGHQM010000210">
    <property type="protein sequence ID" value="KAH0563388.1"/>
    <property type="molecule type" value="Genomic_DNA"/>
</dbReference>
<dbReference type="EC" id="6.3.2.1" evidence="3"/>
<dbReference type="AlphaFoldDB" id="A0A9P8LFU1"/>
<keyword evidence="14" id="KW-1185">Reference proteome</keyword>
<evidence type="ECO:0000256" key="10">
    <source>
        <dbReference type="ARBA" id="ARBA00032806"/>
    </source>
</evidence>
<dbReference type="PANTHER" id="PTHR21299">
    <property type="entry name" value="CYTIDYLATE KINASE/PANTOATE-BETA-ALANINE LIGASE"/>
    <property type="match status" value="1"/>
</dbReference>
<sequence>MGALHAGHLSLVRQAAQENTDIVVSIYVNPLQFGINEDLDTYPRTWEKDLKKLMELDQEFAETNARMTKSSPHNIGEENKSSRTRQSTSPLVSRSLGRISAVFAPTTETMYPTLPPTSDNGTFVTVTPLASLLEGASRPVFFRGVATVCMKLFNIVAPDKVYFGQKDVQQTVIIKRMVKDLCVPTDVVIGPTMREDDGLAMSSRNIYLGQRRRPKAPILVKALEVAEEQYMCGKLNREDILGPAQSLLDSLAKEQEQLVAEQRVRFEVDYISLADMDSLEEVRVVDETRGAVLSGAIKMLPIENPREGEGDEKSVRLIDNIILKPTR</sequence>
<evidence type="ECO:0000313" key="14">
    <source>
        <dbReference type="Proteomes" id="UP000750711"/>
    </source>
</evidence>
<keyword evidence="7" id="KW-0547">Nucleotide-binding</keyword>
<evidence type="ECO:0000256" key="5">
    <source>
        <dbReference type="ARBA" id="ARBA00022598"/>
    </source>
</evidence>
<dbReference type="Proteomes" id="UP000750711">
    <property type="component" value="Unassembled WGS sequence"/>
</dbReference>
<feature type="region of interest" description="Disordered" evidence="12">
    <location>
        <begin position="64"/>
        <end position="92"/>
    </location>
</feature>
<dbReference type="GO" id="GO:0005524">
    <property type="term" value="F:ATP binding"/>
    <property type="evidence" value="ECO:0007669"/>
    <property type="project" value="UniProtKB-KW"/>
</dbReference>
<dbReference type="InterPro" id="IPR003721">
    <property type="entry name" value="Pantoate_ligase"/>
</dbReference>
<dbReference type="Gene3D" id="3.40.50.620">
    <property type="entry name" value="HUPs"/>
    <property type="match status" value="1"/>
</dbReference>
<evidence type="ECO:0000256" key="8">
    <source>
        <dbReference type="ARBA" id="ARBA00022840"/>
    </source>
</evidence>
<dbReference type="Gene3D" id="3.30.1300.10">
    <property type="entry name" value="Pantoate-beta-alanine ligase, C-terminal domain"/>
    <property type="match status" value="1"/>
</dbReference>
<organism evidence="13 14">
    <name type="scientific">Trichoglossum hirsutum</name>
    <dbReference type="NCBI Taxonomy" id="265104"/>
    <lineage>
        <taxon>Eukaryota</taxon>
        <taxon>Fungi</taxon>
        <taxon>Dikarya</taxon>
        <taxon>Ascomycota</taxon>
        <taxon>Pezizomycotina</taxon>
        <taxon>Geoglossomycetes</taxon>
        <taxon>Geoglossales</taxon>
        <taxon>Geoglossaceae</taxon>
        <taxon>Trichoglossum</taxon>
    </lineage>
</organism>
<evidence type="ECO:0000256" key="1">
    <source>
        <dbReference type="ARBA" id="ARBA00004990"/>
    </source>
</evidence>
<evidence type="ECO:0000256" key="7">
    <source>
        <dbReference type="ARBA" id="ARBA00022741"/>
    </source>
</evidence>
<keyword evidence="5" id="KW-0436">Ligase</keyword>
<evidence type="ECO:0000256" key="11">
    <source>
        <dbReference type="ARBA" id="ARBA00048258"/>
    </source>
</evidence>
<evidence type="ECO:0000256" key="2">
    <source>
        <dbReference type="ARBA" id="ARBA00009256"/>
    </source>
</evidence>
<dbReference type="HAMAP" id="MF_00158">
    <property type="entry name" value="PanC"/>
    <property type="match status" value="1"/>
</dbReference>
<keyword evidence="8" id="KW-0067">ATP-binding</keyword>
<gene>
    <name evidence="13" type="ORF">GP486_002048</name>
</gene>
<comment type="catalytic activity">
    <reaction evidence="11">
        <text>(R)-pantoate + beta-alanine + ATP = (R)-pantothenate + AMP + diphosphate + H(+)</text>
        <dbReference type="Rhea" id="RHEA:10912"/>
        <dbReference type="ChEBI" id="CHEBI:15378"/>
        <dbReference type="ChEBI" id="CHEBI:15980"/>
        <dbReference type="ChEBI" id="CHEBI:29032"/>
        <dbReference type="ChEBI" id="CHEBI:30616"/>
        <dbReference type="ChEBI" id="CHEBI:33019"/>
        <dbReference type="ChEBI" id="CHEBI:57966"/>
        <dbReference type="ChEBI" id="CHEBI:456215"/>
        <dbReference type="EC" id="6.3.2.1"/>
    </reaction>
</comment>
<evidence type="ECO:0000256" key="3">
    <source>
        <dbReference type="ARBA" id="ARBA00012219"/>
    </source>
</evidence>
<dbReference type="GO" id="GO:0004592">
    <property type="term" value="F:pantoate-beta-alanine ligase activity"/>
    <property type="evidence" value="ECO:0007669"/>
    <property type="project" value="UniProtKB-EC"/>
</dbReference>
<keyword evidence="6" id="KW-0566">Pantothenate biosynthesis</keyword>
<proteinExistence type="inferred from homology"/>
<dbReference type="InterPro" id="IPR042176">
    <property type="entry name" value="Pantoate_ligase_C"/>
</dbReference>
<evidence type="ECO:0000256" key="6">
    <source>
        <dbReference type="ARBA" id="ARBA00022655"/>
    </source>
</evidence>
<dbReference type="PANTHER" id="PTHR21299:SF1">
    <property type="entry name" value="PANTOATE--BETA-ALANINE LIGASE"/>
    <property type="match status" value="1"/>
</dbReference>
<evidence type="ECO:0000256" key="4">
    <source>
        <dbReference type="ARBA" id="ARBA00015647"/>
    </source>
</evidence>
<dbReference type="InterPro" id="IPR014729">
    <property type="entry name" value="Rossmann-like_a/b/a_fold"/>
</dbReference>